<keyword evidence="3" id="KW-1185">Reference proteome</keyword>
<feature type="region of interest" description="Disordered" evidence="1">
    <location>
        <begin position="1"/>
        <end position="58"/>
    </location>
</feature>
<evidence type="ECO:0000313" key="2">
    <source>
        <dbReference type="EMBL" id="MCM0620340.1"/>
    </source>
</evidence>
<dbReference type="Proteomes" id="UP001139485">
    <property type="component" value="Unassembled WGS sequence"/>
</dbReference>
<name>A0A9X2D6S3_9ACTN</name>
<evidence type="ECO:0000256" key="1">
    <source>
        <dbReference type="SAM" id="MobiDB-lite"/>
    </source>
</evidence>
<protein>
    <submittedName>
        <fullName evidence="2">Uncharacterized protein</fullName>
    </submittedName>
</protein>
<dbReference type="EMBL" id="JAMOIL010000009">
    <property type="protein sequence ID" value="MCM0620340.1"/>
    <property type="molecule type" value="Genomic_DNA"/>
</dbReference>
<reference evidence="2" key="1">
    <citation type="submission" date="2022-05" db="EMBL/GenBank/DDBJ databases">
        <authorList>
            <person name="Tuo L."/>
        </authorList>
    </citation>
    <scope>NUCLEOTIDE SEQUENCE</scope>
    <source>
        <strain evidence="2">BSK12Z-4</strain>
    </source>
</reference>
<proteinExistence type="predicted"/>
<feature type="compositionally biased region" description="Low complexity" evidence="1">
    <location>
        <begin position="21"/>
        <end position="30"/>
    </location>
</feature>
<dbReference type="RefSeq" id="WP_250051238.1">
    <property type="nucleotide sequence ID" value="NZ_JAMJPH010000001.1"/>
</dbReference>
<organism evidence="2 3">
    <name type="scientific">Nocardioides bruguierae</name>
    <dbReference type="NCBI Taxonomy" id="2945102"/>
    <lineage>
        <taxon>Bacteria</taxon>
        <taxon>Bacillati</taxon>
        <taxon>Actinomycetota</taxon>
        <taxon>Actinomycetes</taxon>
        <taxon>Propionibacteriales</taxon>
        <taxon>Nocardioidaceae</taxon>
        <taxon>Nocardioides</taxon>
    </lineage>
</organism>
<dbReference type="AlphaFoldDB" id="A0A9X2D6S3"/>
<sequence length="58" mass="6525">MPENPYLVETAARQQREARLARAQSRAQSRARVRGERTTPGRHRLATGLRGLADRLDG</sequence>
<gene>
    <name evidence="2" type="ORF">M8330_08525</name>
</gene>
<accession>A0A9X2D6S3</accession>
<evidence type="ECO:0000313" key="3">
    <source>
        <dbReference type="Proteomes" id="UP001139485"/>
    </source>
</evidence>
<comment type="caution">
    <text evidence="2">The sequence shown here is derived from an EMBL/GenBank/DDBJ whole genome shotgun (WGS) entry which is preliminary data.</text>
</comment>